<evidence type="ECO:0000259" key="1">
    <source>
        <dbReference type="PROSITE" id="PS50404"/>
    </source>
</evidence>
<dbReference type="InterPro" id="IPR036249">
    <property type="entry name" value="Thioredoxin-like_sf"/>
</dbReference>
<dbReference type="Pfam" id="PF13409">
    <property type="entry name" value="GST_N_2"/>
    <property type="match status" value="1"/>
</dbReference>
<dbReference type="InterPro" id="IPR004045">
    <property type="entry name" value="Glutathione_S-Trfase_N"/>
</dbReference>
<dbReference type="SFLD" id="SFLDS00019">
    <property type="entry name" value="Glutathione_Transferase_(cytos"/>
    <property type="match status" value="1"/>
</dbReference>
<reference evidence="2 3" key="2">
    <citation type="submission" date="2016-12" db="EMBL/GenBank/DDBJ databases">
        <title>Draft Genome Sequence of Cystobacter ferrugineus Strain Cbfe23.</title>
        <authorList>
            <person name="Akbar S."/>
            <person name="Dowd S.E."/>
            <person name="Stevens D.C."/>
        </authorList>
    </citation>
    <scope>NUCLEOTIDE SEQUENCE [LARGE SCALE GENOMIC DNA]</scope>
    <source>
        <strain evidence="2 3">Cbfe23</strain>
    </source>
</reference>
<dbReference type="Gene3D" id="3.40.30.10">
    <property type="entry name" value="Glutaredoxin"/>
    <property type="match status" value="1"/>
</dbReference>
<comment type="caution">
    <text evidence="2">The sequence shown here is derived from an EMBL/GenBank/DDBJ whole genome shotgun (WGS) entry which is preliminary data.</text>
</comment>
<feature type="domain" description="GST N-terminal" evidence="1">
    <location>
        <begin position="2"/>
        <end position="84"/>
    </location>
</feature>
<protein>
    <submittedName>
        <fullName evidence="2">Glutathione S-transferase</fullName>
    </submittedName>
</protein>
<sequence length="201" mass="22276">MSDEIVFYHNPRSRAQMVHWMLEELGGVPYRTVILDMEKQEHKTPEFLAINPMGKLPTLVHDGVVITETAAIITYLADTFPQAGLAPLPGDPRRGTYLRWLFFGAGCFEPALLDAMFKRPPVERKGALGYGSYEDTIGALKKMLVPGPYILGDQFSAVDIYVGSELSWGAKFGAPGLDEPIFKDYLARITSRLAYKTTSGT</sequence>
<dbReference type="SFLD" id="SFLDG01150">
    <property type="entry name" value="Main.1:_Beta-like"/>
    <property type="match status" value="1"/>
</dbReference>
<accession>A0A1L9BA39</accession>
<gene>
    <name evidence="2" type="ORF">BON30_16375</name>
</gene>
<dbReference type="InterPro" id="IPR040079">
    <property type="entry name" value="Glutathione_S-Trfase"/>
</dbReference>
<dbReference type="CDD" id="cd03207">
    <property type="entry name" value="GST_C_8"/>
    <property type="match status" value="1"/>
</dbReference>
<reference evidence="3" key="1">
    <citation type="submission" date="2016-11" db="EMBL/GenBank/DDBJ databases">
        <authorList>
            <person name="Shukria A."/>
            <person name="Stevens D.C."/>
        </authorList>
    </citation>
    <scope>NUCLEOTIDE SEQUENCE [LARGE SCALE GENOMIC DNA]</scope>
    <source>
        <strain evidence="3">Cbfe23</strain>
    </source>
</reference>
<organism evidence="2 3">
    <name type="scientific">Cystobacter ferrugineus</name>
    <dbReference type="NCBI Taxonomy" id="83449"/>
    <lineage>
        <taxon>Bacteria</taxon>
        <taxon>Pseudomonadati</taxon>
        <taxon>Myxococcota</taxon>
        <taxon>Myxococcia</taxon>
        <taxon>Myxococcales</taxon>
        <taxon>Cystobacterineae</taxon>
        <taxon>Archangiaceae</taxon>
        <taxon>Cystobacter</taxon>
    </lineage>
</organism>
<dbReference type="PROSITE" id="PS50404">
    <property type="entry name" value="GST_NTER"/>
    <property type="match status" value="1"/>
</dbReference>
<dbReference type="CDD" id="cd03046">
    <property type="entry name" value="GST_N_GTT1_like"/>
    <property type="match status" value="1"/>
</dbReference>
<dbReference type="AlphaFoldDB" id="A0A1L9BA39"/>
<dbReference type="OrthoDB" id="5740960at2"/>
<dbReference type="GO" id="GO:0016740">
    <property type="term" value="F:transferase activity"/>
    <property type="evidence" value="ECO:0007669"/>
    <property type="project" value="UniProtKB-KW"/>
</dbReference>
<keyword evidence="3" id="KW-1185">Reference proteome</keyword>
<proteinExistence type="predicted"/>
<dbReference type="SUPFAM" id="SSF52833">
    <property type="entry name" value="Thioredoxin-like"/>
    <property type="match status" value="1"/>
</dbReference>
<dbReference type="SUPFAM" id="SSF47616">
    <property type="entry name" value="GST C-terminal domain-like"/>
    <property type="match status" value="1"/>
</dbReference>
<dbReference type="RefSeq" id="WP_071899292.1">
    <property type="nucleotide sequence ID" value="NZ_MPIN01000004.1"/>
</dbReference>
<dbReference type="STRING" id="83449.BON30_16375"/>
<dbReference type="PANTHER" id="PTHR44051">
    <property type="entry name" value="GLUTATHIONE S-TRANSFERASE-RELATED"/>
    <property type="match status" value="1"/>
</dbReference>
<dbReference type="InterPro" id="IPR036282">
    <property type="entry name" value="Glutathione-S-Trfase_C_sf"/>
</dbReference>
<keyword evidence="2" id="KW-0808">Transferase</keyword>
<dbReference type="EMBL" id="MPIN01000004">
    <property type="protein sequence ID" value="OJH39122.1"/>
    <property type="molecule type" value="Genomic_DNA"/>
</dbReference>
<dbReference type="PANTHER" id="PTHR44051:SF21">
    <property type="entry name" value="GLUTATHIONE S-TRANSFERASE FAMILY PROTEIN"/>
    <property type="match status" value="1"/>
</dbReference>
<evidence type="ECO:0000313" key="2">
    <source>
        <dbReference type="EMBL" id="OJH39122.1"/>
    </source>
</evidence>
<evidence type="ECO:0000313" key="3">
    <source>
        <dbReference type="Proteomes" id="UP000182229"/>
    </source>
</evidence>
<dbReference type="SFLD" id="SFLDG00358">
    <property type="entry name" value="Main_(cytGST)"/>
    <property type="match status" value="1"/>
</dbReference>
<name>A0A1L9BA39_9BACT</name>
<dbReference type="Proteomes" id="UP000182229">
    <property type="component" value="Unassembled WGS sequence"/>
</dbReference>
<dbReference type="Gene3D" id="1.20.1050.10">
    <property type="match status" value="1"/>
</dbReference>